<name>A0A9P9AH94_9HYPO</name>
<dbReference type="Gene3D" id="3.40.50.300">
    <property type="entry name" value="P-loop containing nucleotide triphosphate hydrolases"/>
    <property type="match status" value="1"/>
</dbReference>
<reference evidence="1 2" key="1">
    <citation type="journal article" date="2021" name="Nat. Commun.">
        <title>Genetic determinants of endophytism in the Arabidopsis root mycobiome.</title>
        <authorList>
            <person name="Mesny F."/>
            <person name="Miyauchi S."/>
            <person name="Thiergart T."/>
            <person name="Pickel B."/>
            <person name="Atanasova L."/>
            <person name="Karlsson M."/>
            <person name="Huettel B."/>
            <person name="Barry K.W."/>
            <person name="Haridas S."/>
            <person name="Chen C."/>
            <person name="Bauer D."/>
            <person name="Andreopoulos W."/>
            <person name="Pangilinan J."/>
            <person name="LaButti K."/>
            <person name="Riley R."/>
            <person name="Lipzen A."/>
            <person name="Clum A."/>
            <person name="Drula E."/>
            <person name="Henrissat B."/>
            <person name="Kohler A."/>
            <person name="Grigoriev I.V."/>
            <person name="Martin F.M."/>
            <person name="Hacquard S."/>
        </authorList>
    </citation>
    <scope>NUCLEOTIDE SEQUENCE [LARGE SCALE GENOMIC DNA]</scope>
    <source>
        <strain evidence="1 2">MPI-CAGE-CH-0241</strain>
    </source>
</reference>
<gene>
    <name evidence="1" type="ORF">B0T10DRAFT_417937</name>
</gene>
<evidence type="ECO:0000313" key="2">
    <source>
        <dbReference type="Proteomes" id="UP000777438"/>
    </source>
</evidence>
<dbReference type="GO" id="GO:0003924">
    <property type="term" value="F:GTPase activity"/>
    <property type="evidence" value="ECO:0007669"/>
    <property type="project" value="InterPro"/>
</dbReference>
<keyword evidence="2" id="KW-1185">Reference proteome</keyword>
<proteinExistence type="predicted"/>
<evidence type="ECO:0000313" key="1">
    <source>
        <dbReference type="EMBL" id="KAH6870911.1"/>
    </source>
</evidence>
<sequence length="53" mass="6080">KLVRLALWDTAGAFEYNRLEPLKHPDSHAILISFAVDALWSFENLEEKARLAI</sequence>
<accession>A0A9P9AH94</accession>
<dbReference type="Pfam" id="PF00071">
    <property type="entry name" value="Ras"/>
    <property type="match status" value="1"/>
</dbReference>
<dbReference type="AlphaFoldDB" id="A0A9P9AH94"/>
<dbReference type="OrthoDB" id="4748669at2759"/>
<dbReference type="SUPFAM" id="SSF52540">
    <property type="entry name" value="P-loop containing nucleoside triphosphate hydrolases"/>
    <property type="match status" value="1"/>
</dbReference>
<dbReference type="GO" id="GO:0005525">
    <property type="term" value="F:GTP binding"/>
    <property type="evidence" value="ECO:0007669"/>
    <property type="project" value="InterPro"/>
</dbReference>
<organism evidence="1 2">
    <name type="scientific">Thelonectria olida</name>
    <dbReference type="NCBI Taxonomy" id="1576542"/>
    <lineage>
        <taxon>Eukaryota</taxon>
        <taxon>Fungi</taxon>
        <taxon>Dikarya</taxon>
        <taxon>Ascomycota</taxon>
        <taxon>Pezizomycotina</taxon>
        <taxon>Sordariomycetes</taxon>
        <taxon>Hypocreomycetidae</taxon>
        <taxon>Hypocreales</taxon>
        <taxon>Nectriaceae</taxon>
        <taxon>Thelonectria</taxon>
    </lineage>
</organism>
<dbReference type="Proteomes" id="UP000777438">
    <property type="component" value="Unassembled WGS sequence"/>
</dbReference>
<dbReference type="InterPro" id="IPR001806">
    <property type="entry name" value="Small_GTPase"/>
</dbReference>
<dbReference type="InterPro" id="IPR027417">
    <property type="entry name" value="P-loop_NTPase"/>
</dbReference>
<comment type="caution">
    <text evidence="1">The sequence shown here is derived from an EMBL/GenBank/DDBJ whole genome shotgun (WGS) entry which is preliminary data.</text>
</comment>
<protein>
    <submittedName>
        <fullName evidence="1">RhoC-like protein</fullName>
    </submittedName>
</protein>
<feature type="non-terminal residue" evidence="1">
    <location>
        <position position="1"/>
    </location>
</feature>
<dbReference type="EMBL" id="JAGPYM010000063">
    <property type="protein sequence ID" value="KAH6870911.1"/>
    <property type="molecule type" value="Genomic_DNA"/>
</dbReference>